<name>U6GK72_EIMAC</name>
<proteinExistence type="predicted"/>
<dbReference type="GO" id="GO:1990234">
    <property type="term" value="C:transferase complex"/>
    <property type="evidence" value="ECO:0007669"/>
    <property type="project" value="UniProtKB-ARBA"/>
</dbReference>
<evidence type="ECO:0000313" key="4">
    <source>
        <dbReference type="EMBL" id="CDI80621.1"/>
    </source>
</evidence>
<dbReference type="InterPro" id="IPR015943">
    <property type="entry name" value="WD40/YVTN_repeat-like_dom_sf"/>
</dbReference>
<protein>
    <submittedName>
        <fullName evidence="4">WD-40 repeat protein, putative</fullName>
    </submittedName>
</protein>
<dbReference type="Gene3D" id="2.130.10.10">
    <property type="entry name" value="YVTN repeat-like/Quinoprotein amine dehydrogenase"/>
    <property type="match status" value="3"/>
</dbReference>
<feature type="repeat" description="WD" evidence="3">
    <location>
        <begin position="157"/>
        <end position="198"/>
    </location>
</feature>
<dbReference type="OMA" id="WHVATKE"/>
<dbReference type="PRINTS" id="PR00320">
    <property type="entry name" value="GPROTEINBRPT"/>
</dbReference>
<evidence type="ECO:0000313" key="5">
    <source>
        <dbReference type="Proteomes" id="UP000018050"/>
    </source>
</evidence>
<dbReference type="Gene3D" id="1.20.960.30">
    <property type="match status" value="1"/>
</dbReference>
<feature type="repeat" description="WD" evidence="3">
    <location>
        <begin position="487"/>
        <end position="518"/>
    </location>
</feature>
<feature type="repeat" description="WD" evidence="3">
    <location>
        <begin position="444"/>
        <end position="485"/>
    </location>
</feature>
<dbReference type="EMBL" id="HG671261">
    <property type="protein sequence ID" value="CDI80621.1"/>
    <property type="molecule type" value="Genomic_DNA"/>
</dbReference>
<dbReference type="Proteomes" id="UP000018050">
    <property type="component" value="Unassembled WGS sequence"/>
</dbReference>
<dbReference type="VEuPathDB" id="ToxoDB:EAH_00053800"/>
<sequence length="544" mass="58717">MALRARQEQQLHLAIALYLESKFPEAHRAFEREAHIDFSAATSTTRGEEKFDSETLPKRWAATARLQARVTVLQHQLKQQEQQLNLFTSAASGPGSKEVAGLPSVKPACVISAQRQPLICCAFHPLLPQLLAGADDGNIRVISLEGSSSTAAISRTFRAHNASVTGLAFDSSGRWLVTCSTDMTLRLFDVQTSYTLKETLRGHNDSVSAVAFLTLSQSDKAPPGSRPLQIRNGGISVKEPEGTAAAAPGGGSACIVSCSRDGSVKLWDGDSGLCLKTFTATDASGGWGAAAAAAAGGSWVRCLCVPEAKLLPAPFFASGGNDQRQVRTLHILWLSPSRCVLLDFRVVIWRPDFCAAVRELIGHEHVVESVTFATEAMLLHLHKHRKAPPPLPASMLDTKALAEAERGENNTHALRLAGLVLISASRDKTIKIWDVIGGNCMQTLVGHDNWVRHVVVHPTGKHIISCSDDRSIRVWNVLTGDCERTIENAHSQFVTCLAYDLKTDVLASVSLDATAKLWPCRDSCVKEAAKEEATPALSELKAFS</sequence>
<dbReference type="PROSITE" id="PS50082">
    <property type="entry name" value="WD_REPEATS_2"/>
    <property type="match status" value="5"/>
</dbReference>
<dbReference type="PANTHER" id="PTHR22847">
    <property type="entry name" value="WD40 REPEAT PROTEIN"/>
    <property type="match status" value="1"/>
</dbReference>
<dbReference type="AlphaFoldDB" id="U6GK72"/>
<evidence type="ECO:0000256" key="1">
    <source>
        <dbReference type="ARBA" id="ARBA00022574"/>
    </source>
</evidence>
<dbReference type="SMART" id="SM00320">
    <property type="entry name" value="WD40"/>
    <property type="match status" value="6"/>
</dbReference>
<gene>
    <name evidence="4" type="ORF">EAH_00053800</name>
</gene>
<dbReference type="Pfam" id="PF00400">
    <property type="entry name" value="WD40"/>
    <property type="match status" value="6"/>
</dbReference>
<dbReference type="SUPFAM" id="SSF109925">
    <property type="entry name" value="Lissencephaly-1 protein (Lis-1, PAF-AH alpha) N-terminal domain"/>
    <property type="match status" value="1"/>
</dbReference>
<dbReference type="GeneID" id="25273450"/>
<dbReference type="PROSITE" id="PS00678">
    <property type="entry name" value="WD_REPEATS_1"/>
    <property type="match status" value="2"/>
</dbReference>
<reference evidence="4" key="2">
    <citation type="submission" date="2013-10" db="EMBL/GenBank/DDBJ databases">
        <authorList>
            <person name="Aslett M."/>
        </authorList>
    </citation>
    <scope>NUCLEOTIDE SEQUENCE</scope>
    <source>
        <strain evidence="4">Houghton</strain>
    </source>
</reference>
<reference evidence="4" key="1">
    <citation type="submission" date="2013-10" db="EMBL/GenBank/DDBJ databases">
        <title>Genomic analysis of the causative agents of coccidiosis in chickens.</title>
        <authorList>
            <person name="Reid A.J."/>
            <person name="Blake D."/>
            <person name="Billington K."/>
            <person name="Browne H."/>
            <person name="Dunn M."/>
            <person name="Hung S."/>
            <person name="Kawahara F."/>
            <person name="Miranda-Saavedra D."/>
            <person name="Mourier T."/>
            <person name="Nagra H."/>
            <person name="Otto T.D."/>
            <person name="Rawlings N."/>
            <person name="Sanchez A."/>
            <person name="Sanders M."/>
            <person name="Subramaniam C."/>
            <person name="Tay Y."/>
            <person name="Dear P."/>
            <person name="Doerig C."/>
            <person name="Gruber A."/>
            <person name="Parkinson J."/>
            <person name="Shirley M."/>
            <person name="Wan K.L."/>
            <person name="Berriman M."/>
            <person name="Tomley F."/>
            <person name="Pain A."/>
        </authorList>
    </citation>
    <scope>NUCLEOTIDE SEQUENCE</scope>
    <source>
        <strain evidence="4">Houghton</strain>
    </source>
</reference>
<organism evidence="4 5">
    <name type="scientific">Eimeria acervulina</name>
    <name type="common">Coccidian parasite</name>
    <dbReference type="NCBI Taxonomy" id="5801"/>
    <lineage>
        <taxon>Eukaryota</taxon>
        <taxon>Sar</taxon>
        <taxon>Alveolata</taxon>
        <taxon>Apicomplexa</taxon>
        <taxon>Conoidasida</taxon>
        <taxon>Coccidia</taxon>
        <taxon>Eucoccidiorida</taxon>
        <taxon>Eimeriorina</taxon>
        <taxon>Eimeriidae</taxon>
        <taxon>Eimeria</taxon>
    </lineage>
</organism>
<dbReference type="InterPro" id="IPR020472">
    <property type="entry name" value="WD40_PAC1"/>
</dbReference>
<evidence type="ECO:0000256" key="2">
    <source>
        <dbReference type="ARBA" id="ARBA00022737"/>
    </source>
</evidence>
<keyword evidence="1 3" id="KW-0853">WD repeat</keyword>
<keyword evidence="5" id="KW-1185">Reference proteome</keyword>
<dbReference type="PANTHER" id="PTHR22847:SF637">
    <property type="entry name" value="WD REPEAT DOMAIN 5B"/>
    <property type="match status" value="1"/>
</dbReference>
<dbReference type="InterPro" id="IPR037190">
    <property type="entry name" value="LIS1_N"/>
</dbReference>
<dbReference type="InterPro" id="IPR036322">
    <property type="entry name" value="WD40_repeat_dom_sf"/>
</dbReference>
<dbReference type="CDD" id="cd00200">
    <property type="entry name" value="WD40"/>
    <property type="match status" value="1"/>
</dbReference>
<accession>U6GK72</accession>
<dbReference type="PROSITE" id="PS50294">
    <property type="entry name" value="WD_REPEATS_REGION"/>
    <property type="match status" value="2"/>
</dbReference>
<dbReference type="OrthoDB" id="674604at2759"/>
<dbReference type="InterPro" id="IPR001680">
    <property type="entry name" value="WD40_rpt"/>
</dbReference>
<dbReference type="RefSeq" id="XP_013249442.1">
    <property type="nucleotide sequence ID" value="XM_013393988.1"/>
</dbReference>
<feature type="repeat" description="WD" evidence="3">
    <location>
        <begin position="421"/>
        <end position="443"/>
    </location>
</feature>
<evidence type="ECO:0000256" key="3">
    <source>
        <dbReference type="PROSITE-ProRule" id="PRU00221"/>
    </source>
</evidence>
<dbReference type="SUPFAM" id="SSF50978">
    <property type="entry name" value="WD40 repeat-like"/>
    <property type="match status" value="1"/>
</dbReference>
<dbReference type="InterPro" id="IPR019775">
    <property type="entry name" value="WD40_repeat_CS"/>
</dbReference>
<keyword evidence="2" id="KW-0677">Repeat</keyword>
<feature type="repeat" description="WD" evidence="3">
    <location>
        <begin position="255"/>
        <end position="277"/>
    </location>
</feature>